<proteinExistence type="predicted"/>
<feature type="domain" description="Flagellar protein FlgJ N-terminal" evidence="1">
    <location>
        <begin position="57"/>
        <end position="95"/>
    </location>
</feature>
<sequence>MINSVNTSMAMMSYQKAQDSKLSQARLNEIKEDKALKEQTDQFESILLKFMLENAIKNEETLYPKQAGSDIYHSMYIDQLSQELSGGFGYSELLFNFLKEQANVGKANRIDSLAHKGTRNPYGQSK</sequence>
<evidence type="ECO:0000259" key="1">
    <source>
        <dbReference type="Pfam" id="PF10135"/>
    </source>
</evidence>
<name>A0A4U8TMT9_9HELI</name>
<evidence type="ECO:0000313" key="3">
    <source>
        <dbReference type="Proteomes" id="UP000029707"/>
    </source>
</evidence>
<dbReference type="AlphaFoldDB" id="A0A4U8TMT9"/>
<dbReference type="Proteomes" id="UP000029707">
    <property type="component" value="Unassembled WGS sequence"/>
</dbReference>
<dbReference type="EMBL" id="JRMQ02000005">
    <property type="protein sequence ID" value="TLE01881.1"/>
    <property type="molecule type" value="Genomic_DNA"/>
</dbReference>
<dbReference type="Pfam" id="PF10135">
    <property type="entry name" value="Rod-binding"/>
    <property type="match status" value="1"/>
</dbReference>
<dbReference type="STRING" id="425400.LS65_02305"/>
<evidence type="ECO:0000313" key="2">
    <source>
        <dbReference type="EMBL" id="TLE01881.1"/>
    </source>
</evidence>
<dbReference type="RefSeq" id="WP_034360977.1">
    <property type="nucleotide sequence ID" value="NZ_CAJUDB010000003.1"/>
</dbReference>
<gene>
    <name evidence="2" type="ORF">LS65_004770</name>
</gene>
<comment type="caution">
    <text evidence="2">The sequence shown here is derived from an EMBL/GenBank/DDBJ whole genome shotgun (WGS) entry which is preliminary data.</text>
</comment>
<dbReference type="OrthoDB" id="5324665at2"/>
<protein>
    <recommendedName>
        <fullName evidence="1">Flagellar protein FlgJ N-terminal domain-containing protein</fullName>
    </recommendedName>
</protein>
<organism evidence="2 3">
    <name type="scientific">Helicobacter japonicus</name>
    <dbReference type="NCBI Taxonomy" id="425400"/>
    <lineage>
        <taxon>Bacteria</taxon>
        <taxon>Pseudomonadati</taxon>
        <taxon>Campylobacterota</taxon>
        <taxon>Epsilonproteobacteria</taxon>
        <taxon>Campylobacterales</taxon>
        <taxon>Helicobacteraceae</taxon>
        <taxon>Helicobacter</taxon>
    </lineage>
</organism>
<dbReference type="InterPro" id="IPR019301">
    <property type="entry name" value="Flagellar_prot_FlgJ_N"/>
</dbReference>
<accession>A0A4U8TMT9</accession>
<keyword evidence="3" id="KW-1185">Reference proteome</keyword>
<dbReference type="GeneID" id="82322095"/>
<reference evidence="2 3" key="1">
    <citation type="journal article" date="2014" name="Genome Announc.">
        <title>Draft genome sequences of eight enterohepatic helicobacter species isolated from both laboratory and wild rodents.</title>
        <authorList>
            <person name="Sheh A."/>
            <person name="Shen Z."/>
            <person name="Fox J.G."/>
        </authorList>
    </citation>
    <scope>NUCLEOTIDE SEQUENCE [LARGE SCALE GENOMIC DNA]</scope>
    <source>
        <strain evidence="2 3">MIT 01-6451</strain>
    </source>
</reference>